<accession>A0ABS9XT80</accession>
<dbReference type="EMBL" id="JALDAX010000020">
    <property type="protein sequence ID" value="MCI3245288.1"/>
    <property type="molecule type" value="Genomic_DNA"/>
</dbReference>
<feature type="transmembrane region" description="Helical" evidence="1">
    <location>
        <begin position="36"/>
        <end position="56"/>
    </location>
</feature>
<name>A0ABS9XT80_9ACTN</name>
<dbReference type="Proteomes" id="UP001165270">
    <property type="component" value="Unassembled WGS sequence"/>
</dbReference>
<feature type="transmembrane region" description="Helical" evidence="1">
    <location>
        <begin position="77"/>
        <end position="95"/>
    </location>
</feature>
<evidence type="ECO:0000256" key="1">
    <source>
        <dbReference type="SAM" id="Phobius"/>
    </source>
</evidence>
<protein>
    <recommendedName>
        <fullName evidence="4">DUF2568 domain-containing protein</fullName>
    </recommendedName>
</protein>
<feature type="transmembrane region" description="Helical" evidence="1">
    <location>
        <begin position="7"/>
        <end position="24"/>
    </location>
</feature>
<reference evidence="2" key="1">
    <citation type="submission" date="2022-03" db="EMBL/GenBank/DDBJ databases">
        <title>Streptomyces 7R015 and 7R016 isolated from Barleria lupulina in Thailand.</title>
        <authorList>
            <person name="Kanchanasin P."/>
            <person name="Phongsopitanun W."/>
            <person name="Tanasupawat S."/>
        </authorList>
    </citation>
    <scope>NUCLEOTIDE SEQUENCE</scope>
    <source>
        <strain evidence="2">7R016</strain>
    </source>
</reference>
<evidence type="ECO:0000313" key="2">
    <source>
        <dbReference type="EMBL" id="MCI3245288.1"/>
    </source>
</evidence>
<keyword evidence="1" id="KW-1133">Transmembrane helix</keyword>
<dbReference type="RefSeq" id="WP_242712945.1">
    <property type="nucleotide sequence ID" value="NZ_JALDAX010000020.1"/>
</dbReference>
<evidence type="ECO:0000313" key="3">
    <source>
        <dbReference type="Proteomes" id="UP001165270"/>
    </source>
</evidence>
<keyword evidence="1" id="KW-0472">Membrane</keyword>
<sequence length="119" mass="13168">MAAPVRYALLAISLVMLLWFMTALRPGKVSNLEIPLPTWALDVAALSPLAALARYWNPEIRKKTDTLEFDLKLLSGLYFLMAILGAALGGYWQLWPGVAISVAVHAGIWHTNRQARDHG</sequence>
<organism evidence="2 3">
    <name type="scientific">Streptomyces spinosisporus</name>
    <dbReference type="NCBI Taxonomy" id="2927582"/>
    <lineage>
        <taxon>Bacteria</taxon>
        <taxon>Bacillati</taxon>
        <taxon>Actinomycetota</taxon>
        <taxon>Actinomycetes</taxon>
        <taxon>Kitasatosporales</taxon>
        <taxon>Streptomycetaceae</taxon>
        <taxon>Streptomyces</taxon>
    </lineage>
</organism>
<keyword evidence="1" id="KW-0812">Transmembrane</keyword>
<comment type="caution">
    <text evidence="2">The sequence shown here is derived from an EMBL/GenBank/DDBJ whole genome shotgun (WGS) entry which is preliminary data.</text>
</comment>
<evidence type="ECO:0008006" key="4">
    <source>
        <dbReference type="Google" id="ProtNLM"/>
    </source>
</evidence>
<gene>
    <name evidence="2" type="ORF">MQN93_36820</name>
</gene>
<keyword evidence="3" id="KW-1185">Reference proteome</keyword>
<proteinExistence type="predicted"/>